<dbReference type="InterPro" id="IPR028889">
    <property type="entry name" value="USP"/>
</dbReference>
<comment type="cofactor">
    <cofactor evidence="1 6">
        <name>heme</name>
        <dbReference type="ChEBI" id="CHEBI:30413"/>
    </cofactor>
</comment>
<dbReference type="SUPFAM" id="SSF54001">
    <property type="entry name" value="Cysteine proteinases"/>
    <property type="match status" value="1"/>
</dbReference>
<dbReference type="InterPro" id="IPR017972">
    <property type="entry name" value="Cyt_P450_CS"/>
</dbReference>
<comment type="similarity">
    <text evidence="2 7">Belongs to the cytochrome P450 family.</text>
</comment>
<reference evidence="10" key="1">
    <citation type="submission" date="2020-01" db="EMBL/GenBank/DDBJ databases">
        <title>Genome Sequencing of Three Apophysomyces-Like Fungal Strains Confirms a Novel Fungal Genus in the Mucoromycota with divergent Burkholderia-like Endosymbiotic Bacteria.</title>
        <authorList>
            <person name="Stajich J.E."/>
            <person name="Macias A.M."/>
            <person name="Carter-House D."/>
            <person name="Lovett B."/>
            <person name="Kasson L.R."/>
            <person name="Berry K."/>
            <person name="Grigoriev I."/>
            <person name="Chang Y."/>
            <person name="Spatafora J."/>
            <person name="Kasson M.T."/>
        </authorList>
    </citation>
    <scope>NUCLEOTIDE SEQUENCE</scope>
    <source>
        <strain evidence="10">NRRL A-21654</strain>
    </source>
</reference>
<dbReference type="PANTHER" id="PTHR24304">
    <property type="entry name" value="CYTOCHROME P450 FAMILY 7"/>
    <property type="match status" value="1"/>
</dbReference>
<dbReference type="PROSITE" id="PS00973">
    <property type="entry name" value="USP_2"/>
    <property type="match status" value="1"/>
</dbReference>
<gene>
    <name evidence="10" type="primary">ERG11_1</name>
    <name evidence="10" type="ORF">EC973_001786</name>
</gene>
<dbReference type="PRINTS" id="PR00385">
    <property type="entry name" value="P450"/>
</dbReference>
<dbReference type="AlphaFoldDB" id="A0A8H7BNI2"/>
<keyword evidence="10" id="KW-0489">Methyltransferase</keyword>
<evidence type="ECO:0000256" key="6">
    <source>
        <dbReference type="PIRSR" id="PIRSR602403-1"/>
    </source>
</evidence>
<dbReference type="CDD" id="cd11042">
    <property type="entry name" value="CYP51-like"/>
    <property type="match status" value="1"/>
</dbReference>
<dbReference type="OrthoDB" id="1055148at2759"/>
<evidence type="ECO:0000256" key="4">
    <source>
        <dbReference type="ARBA" id="ARBA00022723"/>
    </source>
</evidence>
<evidence type="ECO:0000256" key="2">
    <source>
        <dbReference type="ARBA" id="ARBA00010617"/>
    </source>
</evidence>
<keyword evidence="11" id="KW-1185">Reference proteome</keyword>
<dbReference type="PRINTS" id="PR00465">
    <property type="entry name" value="EP450IV"/>
</dbReference>
<dbReference type="PROSITE" id="PS00086">
    <property type="entry name" value="CYTOCHROME_P450"/>
    <property type="match status" value="1"/>
</dbReference>
<dbReference type="SUPFAM" id="SSF48264">
    <property type="entry name" value="Cytochrome P450"/>
    <property type="match status" value="1"/>
</dbReference>
<dbReference type="Proteomes" id="UP000605846">
    <property type="component" value="Unassembled WGS sequence"/>
</dbReference>
<evidence type="ECO:0000256" key="7">
    <source>
        <dbReference type="RuleBase" id="RU000461"/>
    </source>
</evidence>
<keyword evidence="5 6" id="KW-0408">Iron</keyword>
<evidence type="ECO:0000313" key="11">
    <source>
        <dbReference type="Proteomes" id="UP000605846"/>
    </source>
</evidence>
<keyword evidence="3 6" id="KW-0349">Heme</keyword>
<dbReference type="InterPro" id="IPR038765">
    <property type="entry name" value="Papain-like_cys_pep_sf"/>
</dbReference>
<dbReference type="InterPro" id="IPR002403">
    <property type="entry name" value="Cyt_P450_E_grp-IV"/>
</dbReference>
<sequence length="654" mass="73696">MPDTFSGLLQSTVTCLRCGNVTTTCDPMLDISLGLRAEKRKKLATQPTKSGGKGEDKQNELVSPIGRRLKQGNTLTDCLDRYTCPEKLGPNDYSCSKCGNTFQEATKQLSVKRLPPVLSFQLKRFEHGGSASKIESKIKFPVDLDMTPYTTKGRTSKRTEENLYTLFAVINHQGRMDTGHYTMFAKHRGEWFKFDDHSVTMAYQKDVLDSKANPIAFLQRCQQTYGDIFTFYMLGKRVTACLGPDGNQFVFNAKQNIASAAAAYNHMTKPVFGDDVVFDCPHSVFMEQKRFIKAGLNIENFRRQVPLIVEETEAYFSKLPSSGTIDYHTMGQVIIYTASRTLLGKEIRDALDDGVARLYYDLDLGFSPINFMFPNLPLPVNRRRDAARQKIFEVYSSIIQRRRRDNDYENHDLLQALMDASYKDGSPVPDHHIAGILTAALFGGQHTSATTITWTLLELAAQPDVVQALRQEQIDVLGSLKAPLTYDNLEKLVFLEDVVRETLRVHPPIFQMMRKVVSPTVFAKTGHEIPVGDYLAAVPGVTQCDPAYFNEPTTWNPRRWSIKTDPVHQLEVGEDAKMDYGFGAVGISSRSPFLPFGAGRHRCIGEKFGYLQLKTVVATILRQIDLQPRSVPEPDFTSMVVVPKHSEIKYTKRH</sequence>
<dbReference type="InterPro" id="IPR001128">
    <property type="entry name" value="Cyt_P450"/>
</dbReference>
<keyword evidence="4 6" id="KW-0479">Metal-binding</keyword>
<feature type="binding site" description="axial binding residue" evidence="6">
    <location>
        <position position="603"/>
    </location>
    <ligand>
        <name>heme</name>
        <dbReference type="ChEBI" id="CHEBI:30413"/>
    </ligand>
    <ligandPart>
        <name>Fe</name>
        <dbReference type="ChEBI" id="CHEBI:18248"/>
    </ligandPart>
</feature>
<evidence type="ECO:0000256" key="1">
    <source>
        <dbReference type="ARBA" id="ARBA00001971"/>
    </source>
</evidence>
<feature type="domain" description="USP" evidence="9">
    <location>
        <begin position="1"/>
        <end position="220"/>
    </location>
</feature>
<dbReference type="GO" id="GO:0016579">
    <property type="term" value="P:protein deubiquitination"/>
    <property type="evidence" value="ECO:0007669"/>
    <property type="project" value="InterPro"/>
</dbReference>
<keyword evidence="7" id="KW-0503">Monooxygenase</keyword>
<proteinExistence type="inferred from homology"/>
<dbReference type="Gene3D" id="1.10.630.10">
    <property type="entry name" value="Cytochrome P450"/>
    <property type="match status" value="1"/>
</dbReference>
<dbReference type="InterPro" id="IPR018200">
    <property type="entry name" value="USP_CS"/>
</dbReference>
<dbReference type="GO" id="GO:0004497">
    <property type="term" value="F:monooxygenase activity"/>
    <property type="evidence" value="ECO:0007669"/>
    <property type="project" value="UniProtKB-KW"/>
</dbReference>
<dbReference type="PANTHER" id="PTHR24304:SF2">
    <property type="entry name" value="24-HYDROXYCHOLESTEROL 7-ALPHA-HYDROXYLASE"/>
    <property type="match status" value="1"/>
</dbReference>
<dbReference type="EMBL" id="JABAYA010000144">
    <property type="protein sequence ID" value="KAF7723644.1"/>
    <property type="molecule type" value="Genomic_DNA"/>
</dbReference>
<dbReference type="InterPro" id="IPR028881">
    <property type="entry name" value="PAN2_UCH_dom"/>
</dbReference>
<keyword evidence="10" id="KW-0808">Transferase</keyword>
<dbReference type="GO" id="GO:0004843">
    <property type="term" value="F:cysteine-type deubiquitinase activity"/>
    <property type="evidence" value="ECO:0007669"/>
    <property type="project" value="InterPro"/>
</dbReference>
<protein>
    <submittedName>
        <fullName evidence="10">Lanosterol 14-alpha-demethylase</fullName>
    </submittedName>
</protein>
<evidence type="ECO:0000256" key="8">
    <source>
        <dbReference type="SAM" id="MobiDB-lite"/>
    </source>
</evidence>
<evidence type="ECO:0000256" key="5">
    <source>
        <dbReference type="ARBA" id="ARBA00023004"/>
    </source>
</evidence>
<dbReference type="GO" id="GO:0032259">
    <property type="term" value="P:methylation"/>
    <property type="evidence" value="ECO:0007669"/>
    <property type="project" value="UniProtKB-KW"/>
</dbReference>
<comment type="caution">
    <text evidence="10">The sequence shown here is derived from an EMBL/GenBank/DDBJ whole genome shotgun (WGS) entry which is preliminary data.</text>
</comment>
<dbReference type="Pfam" id="PF00067">
    <property type="entry name" value="p450"/>
    <property type="match status" value="1"/>
</dbReference>
<dbReference type="PROSITE" id="PS50235">
    <property type="entry name" value="USP_3"/>
    <property type="match status" value="1"/>
</dbReference>
<dbReference type="GO" id="GO:0005506">
    <property type="term" value="F:iron ion binding"/>
    <property type="evidence" value="ECO:0007669"/>
    <property type="project" value="InterPro"/>
</dbReference>
<evidence type="ECO:0000259" key="9">
    <source>
        <dbReference type="PROSITE" id="PS50235"/>
    </source>
</evidence>
<dbReference type="Pfam" id="PF13423">
    <property type="entry name" value="UCH_1"/>
    <property type="match status" value="1"/>
</dbReference>
<dbReference type="GO" id="GO:0020037">
    <property type="term" value="F:heme binding"/>
    <property type="evidence" value="ECO:0007669"/>
    <property type="project" value="InterPro"/>
</dbReference>
<evidence type="ECO:0000256" key="3">
    <source>
        <dbReference type="ARBA" id="ARBA00022617"/>
    </source>
</evidence>
<dbReference type="InterPro" id="IPR036396">
    <property type="entry name" value="Cyt_P450_sf"/>
</dbReference>
<dbReference type="GO" id="GO:0008168">
    <property type="term" value="F:methyltransferase activity"/>
    <property type="evidence" value="ECO:0007669"/>
    <property type="project" value="UniProtKB-KW"/>
</dbReference>
<feature type="region of interest" description="Disordered" evidence="8">
    <location>
        <begin position="41"/>
        <end position="62"/>
    </location>
</feature>
<keyword evidence="7" id="KW-0560">Oxidoreductase</keyword>
<accession>A0A8H7BNI2</accession>
<name>A0A8H7BNI2_9FUNG</name>
<dbReference type="GO" id="GO:0016705">
    <property type="term" value="F:oxidoreductase activity, acting on paired donors, with incorporation or reduction of molecular oxygen"/>
    <property type="evidence" value="ECO:0007669"/>
    <property type="project" value="InterPro"/>
</dbReference>
<dbReference type="InterPro" id="IPR050529">
    <property type="entry name" value="CYP450_sterol_14alpha_dmase"/>
</dbReference>
<evidence type="ECO:0000313" key="10">
    <source>
        <dbReference type="EMBL" id="KAF7723644.1"/>
    </source>
</evidence>
<organism evidence="10 11">
    <name type="scientific">Apophysomyces ossiformis</name>
    <dbReference type="NCBI Taxonomy" id="679940"/>
    <lineage>
        <taxon>Eukaryota</taxon>
        <taxon>Fungi</taxon>
        <taxon>Fungi incertae sedis</taxon>
        <taxon>Mucoromycota</taxon>
        <taxon>Mucoromycotina</taxon>
        <taxon>Mucoromycetes</taxon>
        <taxon>Mucorales</taxon>
        <taxon>Mucorineae</taxon>
        <taxon>Mucoraceae</taxon>
        <taxon>Apophysomyces</taxon>
    </lineage>
</organism>